<proteinExistence type="predicted"/>
<dbReference type="Proteomes" id="UP000253664">
    <property type="component" value="Unassembled WGS sequence"/>
</dbReference>
<dbReference type="InterPro" id="IPR002893">
    <property type="entry name" value="Znf_MYND"/>
</dbReference>
<keyword evidence="3" id="KW-0862">Zinc</keyword>
<evidence type="ECO:0000256" key="3">
    <source>
        <dbReference type="ARBA" id="ARBA00022833"/>
    </source>
</evidence>
<keyword evidence="7" id="KW-1185">Reference proteome</keyword>
<evidence type="ECO:0000313" key="6">
    <source>
        <dbReference type="EMBL" id="RCI10379.1"/>
    </source>
</evidence>
<evidence type="ECO:0000259" key="5">
    <source>
        <dbReference type="PROSITE" id="PS50865"/>
    </source>
</evidence>
<dbReference type="STRING" id="1330021.A0A367L7I3"/>
<dbReference type="Gene3D" id="6.10.140.2220">
    <property type="match status" value="1"/>
</dbReference>
<gene>
    <name evidence="6" type="ORF">L249_4382</name>
</gene>
<dbReference type="PROSITE" id="PS50865">
    <property type="entry name" value="ZF_MYND_2"/>
    <property type="match status" value="1"/>
</dbReference>
<dbReference type="SUPFAM" id="SSF144232">
    <property type="entry name" value="HIT/MYND zinc finger-like"/>
    <property type="match status" value="1"/>
</dbReference>
<dbReference type="AlphaFoldDB" id="A0A367L7I3"/>
<keyword evidence="2 4" id="KW-0863">Zinc-finger</keyword>
<name>A0A367L7I3_9HYPO</name>
<accession>A0A367L7I3</accession>
<dbReference type="OrthoDB" id="265717at2759"/>
<dbReference type="EMBL" id="LKCN02000012">
    <property type="protein sequence ID" value="RCI10379.1"/>
    <property type="molecule type" value="Genomic_DNA"/>
</dbReference>
<organism evidence="6 7">
    <name type="scientific">Ophiocordyceps polyrhachis-furcata BCC 54312</name>
    <dbReference type="NCBI Taxonomy" id="1330021"/>
    <lineage>
        <taxon>Eukaryota</taxon>
        <taxon>Fungi</taxon>
        <taxon>Dikarya</taxon>
        <taxon>Ascomycota</taxon>
        <taxon>Pezizomycotina</taxon>
        <taxon>Sordariomycetes</taxon>
        <taxon>Hypocreomycetidae</taxon>
        <taxon>Hypocreales</taxon>
        <taxon>Ophiocordycipitaceae</taxon>
        <taxon>Ophiocordyceps</taxon>
    </lineage>
</organism>
<comment type="caution">
    <text evidence="6">The sequence shown here is derived from an EMBL/GenBank/DDBJ whole genome shotgun (WGS) entry which is preliminary data.</text>
</comment>
<evidence type="ECO:0000256" key="2">
    <source>
        <dbReference type="ARBA" id="ARBA00022771"/>
    </source>
</evidence>
<feature type="domain" description="MYND-type" evidence="5">
    <location>
        <begin position="239"/>
        <end position="288"/>
    </location>
</feature>
<protein>
    <recommendedName>
        <fullName evidence="5">MYND-type domain-containing protein</fullName>
    </recommendedName>
</protein>
<evidence type="ECO:0000256" key="4">
    <source>
        <dbReference type="PROSITE-ProRule" id="PRU00134"/>
    </source>
</evidence>
<reference evidence="6 7" key="1">
    <citation type="journal article" date="2015" name="BMC Genomics">
        <title>Insights from the genome of Ophiocordyceps polyrhachis-furcata to pathogenicity and host specificity in insect fungi.</title>
        <authorList>
            <person name="Wichadakul D."/>
            <person name="Kobmoo N."/>
            <person name="Ingsriswang S."/>
            <person name="Tangphatsornruang S."/>
            <person name="Chantasingh D."/>
            <person name="Luangsa-ard J.J."/>
            <person name="Eurwilaichitr L."/>
        </authorList>
    </citation>
    <scope>NUCLEOTIDE SEQUENCE [LARGE SCALE GENOMIC DNA]</scope>
    <source>
        <strain evidence="6 7">BCC 54312</strain>
    </source>
</reference>
<keyword evidence="1" id="KW-0479">Metal-binding</keyword>
<sequence length="318" mass="36240">MADICSLYVLFHTIFLSLDGPISVPNQRTDSEQLPVLERTRSHASSASIFVCPVRSSSPFISSALKKKRGDKQIKTLAAEEKTIGKKGTMEIANLRDNKAFPDLINLPYQHVVDFTYWTSTDGFVFDPRKHWCFLGEVVVETFSKRLRILVRDRSGALAPVDFQTSELGVGLVSRGEMRVGATVAILYAEKYVFGDSNVGIRQLSLETVKVFPVSMDGLMQVNDRLQEYAAVKDGQRMCHNCERKATTMFRCGKCNLFYYCNKCNLFYYCNKECQIAAWIDKGHKHDCKILQDSELRGLLFMDWDRFETYHQFSTPLA</sequence>
<dbReference type="Pfam" id="PF01753">
    <property type="entry name" value="zf-MYND"/>
    <property type="match status" value="1"/>
</dbReference>
<dbReference type="GO" id="GO:0008270">
    <property type="term" value="F:zinc ion binding"/>
    <property type="evidence" value="ECO:0007669"/>
    <property type="project" value="UniProtKB-KW"/>
</dbReference>
<evidence type="ECO:0000313" key="7">
    <source>
        <dbReference type="Proteomes" id="UP000253664"/>
    </source>
</evidence>
<evidence type="ECO:0000256" key="1">
    <source>
        <dbReference type="ARBA" id="ARBA00022723"/>
    </source>
</evidence>